<evidence type="ECO:0000259" key="10">
    <source>
        <dbReference type="PROSITE" id="PS50929"/>
    </source>
</evidence>
<dbReference type="AlphaFoldDB" id="A0A482W6M5"/>
<keyword evidence="4" id="KW-0547">Nucleotide-binding</keyword>
<evidence type="ECO:0000256" key="8">
    <source>
        <dbReference type="SAM" id="Phobius"/>
    </source>
</evidence>
<dbReference type="GO" id="GO:0016887">
    <property type="term" value="F:ATP hydrolysis activity"/>
    <property type="evidence" value="ECO:0007669"/>
    <property type="project" value="InterPro"/>
</dbReference>
<name>A0A482W6M5_ASBVE</name>
<dbReference type="CDD" id="cd03250">
    <property type="entry name" value="ABCC_MRP_domain1"/>
    <property type="match status" value="1"/>
</dbReference>
<feature type="domain" description="ABC transmembrane type-1" evidence="10">
    <location>
        <begin position="102"/>
        <end position="372"/>
    </location>
</feature>
<dbReference type="PROSITE" id="PS50929">
    <property type="entry name" value="ABC_TM1F"/>
    <property type="match status" value="1"/>
</dbReference>
<sequence>MYHGHETRKRVNPKEKANIASLITFFFTYDMLRQGFKKDLEEEDIYEVIKSFKSSKLGDKLEKHWSKQKSKSNTFSIFRLLWSCYGKYYLFWGVIQLFMKIITVMVQPRALGKLVSYFTKHSTMSKQDAIYYALLVIGLNIISCTYAHNYMFIITELGIKVRTAFCSLIYRKSLKLSPASLSDVNIGKIVTLISKDVNSFDAAIVFLNDMWISLILLVITSALIYSRIGVAALAGVLFLVLIIPLQVFFGNLTSNLRIKASKITDQRLQITQETLSAIKIIKMYTWETFFGQNIAKVRKDEIKKIKHIYFAKATSLVIGGLVISITLYIIVMVYTALGNHFTAELAFFLVSCLQALRSSVTISIPIGIAMSAELVASARRIHRVLTAEEYTTEENERTFKPLIEMEKVAVNIRDKTILHDINLKIDSGFHFITGRLGGGKSTLLKTILQDYPICYGQLNVQGKVSYASEEPWLFPSSIKQNILFGKQFDAERYKKVLHVCALEADIATFEKGDSTIVEDRGLNLSKGQQARINLARAVYRNSDIYLLDDCLSALDTHVQEFVFKECILNFLKDKIVLMISHNERQLKEADIIIIVENGTIKSCTKPSDIPDDEIVEIIREEDERKDDDLIDNIHIDDEDTQEDSKLLKPQPKNNIYHEQKKDGKVEAHVYRKYYYFGGGVIVSITIFAIFVIAQAGMTFCEKLYLPEPMPTSVFRAELQFASTSPWFCPW</sequence>
<dbReference type="SUPFAM" id="SSF52540">
    <property type="entry name" value="P-loop containing nucleoside triphosphate hydrolases"/>
    <property type="match status" value="1"/>
</dbReference>
<dbReference type="Gene3D" id="1.20.1560.10">
    <property type="entry name" value="ABC transporter type 1, transmembrane domain"/>
    <property type="match status" value="1"/>
</dbReference>
<dbReference type="STRING" id="1661398.A0A482W6M5"/>
<dbReference type="InterPro" id="IPR003439">
    <property type="entry name" value="ABC_transporter-like_ATP-bd"/>
</dbReference>
<dbReference type="InterPro" id="IPR050173">
    <property type="entry name" value="ABC_transporter_C-like"/>
</dbReference>
<feature type="transmembrane region" description="Helical" evidence="8">
    <location>
        <begin position="346"/>
        <end position="370"/>
    </location>
</feature>
<dbReference type="Pfam" id="PF00005">
    <property type="entry name" value="ABC_tran"/>
    <property type="match status" value="1"/>
</dbReference>
<dbReference type="SUPFAM" id="SSF90123">
    <property type="entry name" value="ABC transporter transmembrane region"/>
    <property type="match status" value="1"/>
</dbReference>
<accession>A0A482W6M5</accession>
<keyword evidence="6 8" id="KW-1133">Transmembrane helix</keyword>
<feature type="transmembrane region" description="Helical" evidence="8">
    <location>
        <begin position="308"/>
        <end position="334"/>
    </location>
</feature>
<evidence type="ECO:0000256" key="4">
    <source>
        <dbReference type="ARBA" id="ARBA00022741"/>
    </source>
</evidence>
<feature type="transmembrane region" description="Helical" evidence="8">
    <location>
        <begin position="130"/>
        <end position="152"/>
    </location>
</feature>
<dbReference type="GO" id="GO:0140359">
    <property type="term" value="F:ABC-type transporter activity"/>
    <property type="evidence" value="ECO:0007669"/>
    <property type="project" value="InterPro"/>
</dbReference>
<keyword evidence="12" id="KW-1185">Reference proteome</keyword>
<evidence type="ECO:0000256" key="1">
    <source>
        <dbReference type="ARBA" id="ARBA00004141"/>
    </source>
</evidence>
<comment type="subcellular location">
    <subcellularLocation>
        <location evidence="1">Membrane</location>
        <topology evidence="1">Multi-pass membrane protein</topology>
    </subcellularLocation>
</comment>
<dbReference type="FunFam" id="1.20.1560.10:FF:000026">
    <property type="entry name" value="Multidrug resistance-associated protein lethal(2)03659"/>
    <property type="match status" value="1"/>
</dbReference>
<keyword evidence="5" id="KW-0067">ATP-binding</keyword>
<feature type="transmembrane region" description="Helical" evidence="8">
    <location>
        <begin position="673"/>
        <end position="693"/>
    </location>
</feature>
<evidence type="ECO:0000313" key="12">
    <source>
        <dbReference type="Proteomes" id="UP000292052"/>
    </source>
</evidence>
<dbReference type="EMBL" id="QDEB01022802">
    <property type="protein sequence ID" value="RZC40831.1"/>
    <property type="molecule type" value="Genomic_DNA"/>
</dbReference>
<dbReference type="PANTHER" id="PTHR24223:SF448">
    <property type="entry name" value="FI20146P1-RELATED"/>
    <property type="match status" value="1"/>
</dbReference>
<dbReference type="PROSITE" id="PS50893">
    <property type="entry name" value="ABC_TRANSPORTER_2"/>
    <property type="match status" value="1"/>
</dbReference>
<keyword evidence="3 8" id="KW-0812">Transmembrane</keyword>
<dbReference type="FunFam" id="3.40.50.300:FF:002978">
    <property type="entry name" value="Putative multidrug resistance-associated protein lethal(2)03659-like Protein"/>
    <property type="match status" value="1"/>
</dbReference>
<comment type="caution">
    <text evidence="11">The sequence shown here is derived from an EMBL/GenBank/DDBJ whole genome shotgun (WGS) entry which is preliminary data.</text>
</comment>
<evidence type="ECO:0000313" key="11">
    <source>
        <dbReference type="EMBL" id="RZC40831.1"/>
    </source>
</evidence>
<evidence type="ECO:0000259" key="9">
    <source>
        <dbReference type="PROSITE" id="PS50893"/>
    </source>
</evidence>
<dbReference type="OrthoDB" id="6500128at2759"/>
<protein>
    <submittedName>
        <fullName evidence="11">ABC membrane domain containing protein</fullName>
    </submittedName>
</protein>
<dbReference type="InterPro" id="IPR036640">
    <property type="entry name" value="ABC1_TM_sf"/>
</dbReference>
<evidence type="ECO:0000256" key="3">
    <source>
        <dbReference type="ARBA" id="ARBA00022692"/>
    </source>
</evidence>
<dbReference type="Pfam" id="PF00664">
    <property type="entry name" value="ABC_membrane"/>
    <property type="match status" value="1"/>
</dbReference>
<dbReference type="InterPro" id="IPR011527">
    <property type="entry name" value="ABC1_TM_dom"/>
</dbReference>
<dbReference type="InterPro" id="IPR017871">
    <property type="entry name" value="ABC_transporter-like_CS"/>
</dbReference>
<dbReference type="PROSITE" id="PS00211">
    <property type="entry name" value="ABC_TRANSPORTER_1"/>
    <property type="match status" value="1"/>
</dbReference>
<feature type="domain" description="ABC transporter" evidence="9">
    <location>
        <begin position="403"/>
        <end position="622"/>
    </location>
</feature>
<proteinExistence type="predicted"/>
<evidence type="ECO:0000256" key="2">
    <source>
        <dbReference type="ARBA" id="ARBA00022448"/>
    </source>
</evidence>
<feature type="transmembrane region" description="Helical" evidence="8">
    <location>
        <begin position="202"/>
        <end position="225"/>
    </location>
</feature>
<dbReference type="GO" id="GO:0016020">
    <property type="term" value="C:membrane"/>
    <property type="evidence" value="ECO:0007669"/>
    <property type="project" value="UniProtKB-SubCell"/>
</dbReference>
<gene>
    <name evidence="11" type="ORF">BDFB_005147</name>
</gene>
<evidence type="ECO:0000256" key="6">
    <source>
        <dbReference type="ARBA" id="ARBA00022989"/>
    </source>
</evidence>
<reference evidence="11 12" key="1">
    <citation type="submission" date="2017-03" db="EMBL/GenBank/DDBJ databases">
        <title>Genome of the blue death feigning beetle - Asbolus verrucosus.</title>
        <authorList>
            <person name="Rider S.D."/>
        </authorList>
    </citation>
    <scope>NUCLEOTIDE SEQUENCE [LARGE SCALE GENOMIC DNA]</scope>
    <source>
        <strain evidence="11">Butters</strain>
        <tissue evidence="11">Head and leg muscle</tissue>
    </source>
</reference>
<dbReference type="PANTHER" id="PTHR24223">
    <property type="entry name" value="ATP-BINDING CASSETTE SUB-FAMILY C"/>
    <property type="match status" value="1"/>
</dbReference>
<dbReference type="GO" id="GO:0005524">
    <property type="term" value="F:ATP binding"/>
    <property type="evidence" value="ECO:0007669"/>
    <property type="project" value="UniProtKB-KW"/>
</dbReference>
<dbReference type="Proteomes" id="UP000292052">
    <property type="component" value="Unassembled WGS sequence"/>
</dbReference>
<evidence type="ECO:0000256" key="5">
    <source>
        <dbReference type="ARBA" id="ARBA00022840"/>
    </source>
</evidence>
<evidence type="ECO:0000256" key="7">
    <source>
        <dbReference type="ARBA" id="ARBA00023136"/>
    </source>
</evidence>
<feature type="transmembrane region" description="Helical" evidence="8">
    <location>
        <begin position="89"/>
        <end position="110"/>
    </location>
</feature>
<dbReference type="InterPro" id="IPR027417">
    <property type="entry name" value="P-loop_NTPase"/>
</dbReference>
<feature type="transmembrane region" description="Helical" evidence="8">
    <location>
        <begin position="231"/>
        <end position="252"/>
    </location>
</feature>
<organism evidence="11 12">
    <name type="scientific">Asbolus verrucosus</name>
    <name type="common">Desert ironclad beetle</name>
    <dbReference type="NCBI Taxonomy" id="1661398"/>
    <lineage>
        <taxon>Eukaryota</taxon>
        <taxon>Metazoa</taxon>
        <taxon>Ecdysozoa</taxon>
        <taxon>Arthropoda</taxon>
        <taxon>Hexapoda</taxon>
        <taxon>Insecta</taxon>
        <taxon>Pterygota</taxon>
        <taxon>Neoptera</taxon>
        <taxon>Endopterygota</taxon>
        <taxon>Coleoptera</taxon>
        <taxon>Polyphaga</taxon>
        <taxon>Cucujiformia</taxon>
        <taxon>Tenebrionidae</taxon>
        <taxon>Pimeliinae</taxon>
        <taxon>Asbolus</taxon>
    </lineage>
</organism>
<dbReference type="InterPro" id="IPR044746">
    <property type="entry name" value="ABCC_6TM_D1"/>
</dbReference>
<keyword evidence="7 8" id="KW-0472">Membrane</keyword>
<keyword evidence="2" id="KW-0813">Transport</keyword>
<dbReference type="Gene3D" id="3.40.50.300">
    <property type="entry name" value="P-loop containing nucleotide triphosphate hydrolases"/>
    <property type="match status" value="1"/>
</dbReference>
<dbReference type="CDD" id="cd18579">
    <property type="entry name" value="ABC_6TM_ABCC_D1"/>
    <property type="match status" value="1"/>
</dbReference>